<dbReference type="EMBL" id="AP023354">
    <property type="protein sequence ID" value="BCJ27313.1"/>
    <property type="molecule type" value="Genomic_DNA"/>
</dbReference>
<dbReference type="Gene3D" id="3.40.630.30">
    <property type="match status" value="2"/>
</dbReference>
<gene>
    <name evidence="1" type="ORF">Asera_14210</name>
</gene>
<evidence type="ECO:0000313" key="1">
    <source>
        <dbReference type="EMBL" id="BCJ27313.1"/>
    </source>
</evidence>
<dbReference type="AlphaFoldDB" id="A0A810KVR7"/>
<organism evidence="1 2">
    <name type="scientific">Actinocatenispora sera</name>
    <dbReference type="NCBI Taxonomy" id="390989"/>
    <lineage>
        <taxon>Bacteria</taxon>
        <taxon>Bacillati</taxon>
        <taxon>Actinomycetota</taxon>
        <taxon>Actinomycetes</taxon>
        <taxon>Micromonosporales</taxon>
        <taxon>Micromonosporaceae</taxon>
        <taxon>Actinocatenispora</taxon>
    </lineage>
</organism>
<reference evidence="1" key="1">
    <citation type="submission" date="2020-08" db="EMBL/GenBank/DDBJ databases">
        <title>Whole genome shotgun sequence of Actinocatenispora sera NBRC 101916.</title>
        <authorList>
            <person name="Komaki H."/>
            <person name="Tamura T."/>
        </authorList>
    </citation>
    <scope>NUCLEOTIDE SEQUENCE</scope>
    <source>
        <strain evidence="1">NBRC 101916</strain>
    </source>
</reference>
<name>A0A810KVR7_9ACTN</name>
<dbReference type="SUPFAM" id="SSF55729">
    <property type="entry name" value="Acyl-CoA N-acyltransferases (Nat)"/>
    <property type="match status" value="1"/>
</dbReference>
<sequence>MLTDARAVTVRPMVGADAEPVLAIYQAGLDTGQASFETTAPDWDRFDATHLPEHRHVALAAGEVVGWVAVSAVSIFPDNTASLALHAACGFRTIGVRERIARHHDRWRDTLLLERRSPTIT</sequence>
<proteinExistence type="predicted"/>
<evidence type="ECO:0000313" key="2">
    <source>
        <dbReference type="Proteomes" id="UP000680750"/>
    </source>
</evidence>
<dbReference type="OrthoDB" id="3173333at2"/>
<protein>
    <recommendedName>
        <fullName evidence="3">Phosphinothricin acetyltransferase</fullName>
    </recommendedName>
</protein>
<keyword evidence="2" id="KW-1185">Reference proteome</keyword>
<dbReference type="Proteomes" id="UP000680750">
    <property type="component" value="Chromosome"/>
</dbReference>
<evidence type="ECO:0008006" key="3">
    <source>
        <dbReference type="Google" id="ProtNLM"/>
    </source>
</evidence>
<dbReference type="RefSeq" id="WP_030447605.1">
    <property type="nucleotide sequence ID" value="NZ_AP023354.1"/>
</dbReference>
<dbReference type="InterPro" id="IPR016181">
    <property type="entry name" value="Acyl_CoA_acyltransferase"/>
</dbReference>
<dbReference type="KEGG" id="aser:Asera_14210"/>
<accession>A0A810KVR7</accession>